<evidence type="ECO:0000313" key="3">
    <source>
        <dbReference type="Proteomes" id="UP000323386"/>
    </source>
</evidence>
<feature type="compositionally biased region" description="Basic residues" evidence="1">
    <location>
        <begin position="281"/>
        <end position="294"/>
    </location>
</feature>
<evidence type="ECO:0000313" key="2">
    <source>
        <dbReference type="EMBL" id="SPO34893.1"/>
    </source>
</evidence>
<name>A0A5C3ERE6_9BASI</name>
<proteinExistence type="predicted"/>
<organism evidence="2 3">
    <name type="scientific">Pseudozyma flocculosa</name>
    <dbReference type="NCBI Taxonomy" id="84751"/>
    <lineage>
        <taxon>Eukaryota</taxon>
        <taxon>Fungi</taxon>
        <taxon>Dikarya</taxon>
        <taxon>Basidiomycota</taxon>
        <taxon>Ustilaginomycotina</taxon>
        <taxon>Ustilaginomycetes</taxon>
        <taxon>Ustilaginales</taxon>
        <taxon>Ustilaginaceae</taxon>
        <taxon>Pseudozyma</taxon>
    </lineage>
</organism>
<dbReference type="EMBL" id="OOIP01000001">
    <property type="protein sequence ID" value="SPO34893.1"/>
    <property type="molecule type" value="Genomic_DNA"/>
</dbReference>
<dbReference type="AlphaFoldDB" id="A0A5C3ERE6"/>
<dbReference type="Proteomes" id="UP000323386">
    <property type="component" value="Unassembled WGS sequence"/>
</dbReference>
<reference evidence="2 3" key="1">
    <citation type="submission" date="2018-03" db="EMBL/GenBank/DDBJ databases">
        <authorList>
            <person name="Guldener U."/>
        </authorList>
    </citation>
    <scope>NUCLEOTIDE SEQUENCE [LARGE SCALE GENOMIC DNA]</scope>
    <source>
        <strain evidence="2 3">DAOM196992</strain>
    </source>
</reference>
<feature type="region of interest" description="Disordered" evidence="1">
    <location>
        <begin position="266"/>
        <end position="294"/>
    </location>
</feature>
<evidence type="ECO:0000256" key="1">
    <source>
        <dbReference type="SAM" id="MobiDB-lite"/>
    </source>
</evidence>
<keyword evidence="3" id="KW-1185">Reference proteome</keyword>
<accession>A0A5C3ERE6</accession>
<feature type="region of interest" description="Disordered" evidence="1">
    <location>
        <begin position="73"/>
        <end position="92"/>
    </location>
</feature>
<evidence type="ECO:0008006" key="4">
    <source>
        <dbReference type="Google" id="ProtNLM"/>
    </source>
</evidence>
<gene>
    <name evidence="2" type="ORF">PSFLO_00364</name>
</gene>
<protein>
    <recommendedName>
        <fullName evidence="4">Retrotransposon gag domain-containing protein</fullName>
    </recommendedName>
</protein>
<sequence length="294" mass="34022">MTAVATCVQLQAVVDQVEASLDRLDSQLAIAGLDRRPDLSKSARESKHDGEHRRSDGLGAYLYDGRFAQSVGANKKQETSIPRQRPPKSIEPFEGKIEDDARRWLRRSEAVLESYCISKKRWPVILGTSFEKGASSWYDNLVVESSGPLDWIKFKSEFLEYPCLTENWFEVRRKMDELEFTDMDSYLSSFLALKAQAGRAQFHETEFMYQFQRELPREAQYEVMKDSPKTFQELIRRARTWELHNRWYFTDTPVFLSRNIDRVADGNSTCDKKNRAAKSPSARKKAGKKAKPRT</sequence>